<accession>A0ABP4Y7Y0</accession>
<comment type="caution">
    <text evidence="1">The sequence shown here is derived from an EMBL/GenBank/DDBJ whole genome shotgun (WGS) entry which is preliminary data.</text>
</comment>
<organism evidence="1 2">
    <name type="scientific">Luedemannella flava</name>
    <dbReference type="NCBI Taxonomy" id="349316"/>
    <lineage>
        <taxon>Bacteria</taxon>
        <taxon>Bacillati</taxon>
        <taxon>Actinomycetota</taxon>
        <taxon>Actinomycetes</taxon>
        <taxon>Micromonosporales</taxon>
        <taxon>Micromonosporaceae</taxon>
        <taxon>Luedemannella</taxon>
    </lineage>
</organism>
<protein>
    <submittedName>
        <fullName evidence="1">Uncharacterized protein</fullName>
    </submittedName>
</protein>
<reference evidence="2" key="1">
    <citation type="journal article" date="2019" name="Int. J. Syst. Evol. Microbiol.">
        <title>The Global Catalogue of Microorganisms (GCM) 10K type strain sequencing project: providing services to taxonomists for standard genome sequencing and annotation.</title>
        <authorList>
            <consortium name="The Broad Institute Genomics Platform"/>
            <consortium name="The Broad Institute Genome Sequencing Center for Infectious Disease"/>
            <person name="Wu L."/>
            <person name="Ma J."/>
        </authorList>
    </citation>
    <scope>NUCLEOTIDE SEQUENCE [LARGE SCALE GENOMIC DNA]</scope>
    <source>
        <strain evidence="2">JCM 13250</strain>
    </source>
</reference>
<dbReference type="Proteomes" id="UP001500218">
    <property type="component" value="Unassembled WGS sequence"/>
</dbReference>
<proteinExistence type="predicted"/>
<evidence type="ECO:0000313" key="2">
    <source>
        <dbReference type="Proteomes" id="UP001500218"/>
    </source>
</evidence>
<dbReference type="EMBL" id="BAAALT010000078">
    <property type="protein sequence ID" value="GAA1805692.1"/>
    <property type="molecule type" value="Genomic_DNA"/>
</dbReference>
<gene>
    <name evidence="1" type="ORF">GCM10009682_29450</name>
</gene>
<evidence type="ECO:0000313" key="1">
    <source>
        <dbReference type="EMBL" id="GAA1805692.1"/>
    </source>
</evidence>
<keyword evidence="2" id="KW-1185">Reference proteome</keyword>
<sequence>MGAPQLGVELRVAVQTGATDDRARVIAYHIKIHRTVTRVRTAPPPPVAHHRTDQRYVAVARVQPQRQVEELAQRGPAVDALDPRHDGWCTGGPALSRDSGVKVSMCAIGSPSARHTPLE</sequence>
<name>A0ABP4Y7Y0_9ACTN</name>